<organism evidence="1">
    <name type="scientific">marine metagenome</name>
    <dbReference type="NCBI Taxonomy" id="408172"/>
    <lineage>
        <taxon>unclassified sequences</taxon>
        <taxon>metagenomes</taxon>
        <taxon>ecological metagenomes</taxon>
    </lineage>
</organism>
<accession>A0A382X2W8</accession>
<proteinExistence type="predicted"/>
<name>A0A382X2W8_9ZZZZ</name>
<evidence type="ECO:0008006" key="2">
    <source>
        <dbReference type="Google" id="ProtNLM"/>
    </source>
</evidence>
<gene>
    <name evidence="1" type="ORF">METZ01_LOCUS417435</name>
</gene>
<evidence type="ECO:0000313" key="1">
    <source>
        <dbReference type="EMBL" id="SVD64581.1"/>
    </source>
</evidence>
<feature type="non-terminal residue" evidence="1">
    <location>
        <position position="197"/>
    </location>
</feature>
<reference evidence="1" key="1">
    <citation type="submission" date="2018-05" db="EMBL/GenBank/DDBJ databases">
        <authorList>
            <person name="Lanie J.A."/>
            <person name="Ng W.-L."/>
            <person name="Kazmierczak K.M."/>
            <person name="Andrzejewski T.M."/>
            <person name="Davidsen T.M."/>
            <person name="Wayne K.J."/>
            <person name="Tettelin H."/>
            <person name="Glass J.I."/>
            <person name="Rusch D."/>
            <person name="Podicherti R."/>
            <person name="Tsui H.-C.T."/>
            <person name="Winkler M.E."/>
        </authorList>
    </citation>
    <scope>NUCLEOTIDE SEQUENCE</scope>
</reference>
<protein>
    <recommendedName>
        <fullName evidence="2">Sulfotransferase domain-containing protein</fullName>
    </recommendedName>
</protein>
<dbReference type="AlphaFoldDB" id="A0A382X2W8"/>
<sequence length="197" mass="23464">MTKYIIEYCGGSKGDLLCRFLNKYLFDFEESKGNKTKSADIGCINWLKLLNPNHLTLKRFEEVLSENTDKYLPSHPLWVTVDDCYAKLLHEYDYNIIKLIFEEKHYITIRLESMIKNLLPGFRDPTDPLYIINLMNTLFMSRLDWHAFTFNDLDALDGGGKTWENIWRSRARFNKLFLENNNDNRTFINYDDLYVNF</sequence>
<dbReference type="EMBL" id="UINC01163979">
    <property type="protein sequence ID" value="SVD64581.1"/>
    <property type="molecule type" value="Genomic_DNA"/>
</dbReference>